<evidence type="ECO:0000313" key="5">
    <source>
        <dbReference type="Proteomes" id="UP000002605"/>
    </source>
</evidence>
<evidence type="ECO:0000256" key="1">
    <source>
        <dbReference type="SAM" id="Coils"/>
    </source>
</evidence>
<dbReference type="GO" id="GO:0000776">
    <property type="term" value="C:kinetochore"/>
    <property type="evidence" value="ECO:0007669"/>
    <property type="project" value="InterPro"/>
</dbReference>
<dbReference type="CGD" id="CAL0000164302">
    <property type="gene designation" value="Cd36_32450"/>
</dbReference>
<dbReference type="GeneID" id="8049352"/>
<dbReference type="Pfam" id="PF20882">
    <property type="entry name" value="Sos7"/>
    <property type="match status" value="1"/>
</dbReference>
<reference evidence="4 5" key="1">
    <citation type="journal article" date="2009" name="Genome Res.">
        <title>Comparative genomics of the fungal pathogens Candida dubliniensis and Candida albicans.</title>
        <authorList>
            <person name="Jackson A.P."/>
            <person name="Gamble J.A."/>
            <person name="Yeomans T."/>
            <person name="Moran G.P."/>
            <person name="Saunders D."/>
            <person name="Harris D."/>
            <person name="Aslett M."/>
            <person name="Barrell J.F."/>
            <person name="Butler G."/>
            <person name="Citiulo F."/>
            <person name="Coleman D.C."/>
            <person name="de Groot P.W.J."/>
            <person name="Goodwin T.J."/>
            <person name="Quail M.A."/>
            <person name="McQuillan J."/>
            <person name="Munro C.A."/>
            <person name="Pain A."/>
            <person name="Poulter R.T."/>
            <person name="Rajandream M.A."/>
            <person name="Renauld H."/>
            <person name="Spiering M.J."/>
            <person name="Tivey A."/>
            <person name="Gow N.A.R."/>
            <person name="Barrell B."/>
            <person name="Sullivan D.J."/>
            <person name="Berriman M."/>
        </authorList>
    </citation>
    <scope>NUCLEOTIDE SEQUENCE [LARGE SCALE GENOMIC DNA]</scope>
    <source>
        <strain evidence="5">CD36 / ATCC MYA-646 / CBS 7987 / NCPF 3949 / NRRL Y-17841</strain>
    </source>
</reference>
<evidence type="ECO:0000313" key="4">
    <source>
        <dbReference type="EMBL" id="CAX40207.1"/>
    </source>
</evidence>
<keyword evidence="5" id="KW-1185">Reference proteome</keyword>
<dbReference type="AlphaFoldDB" id="B9WM94"/>
<dbReference type="GO" id="GO:0034501">
    <property type="term" value="P:protein localization to kinetochore"/>
    <property type="evidence" value="ECO:0007669"/>
    <property type="project" value="InterPro"/>
</dbReference>
<dbReference type="KEGG" id="cdu:CD36_32450"/>
<dbReference type="PANTHER" id="PTHR37329:SF1">
    <property type="entry name" value="KINETOCHORE PROTEIN SOS7"/>
    <property type="match status" value="1"/>
</dbReference>
<dbReference type="EMBL" id="FM992695">
    <property type="protein sequence ID" value="CAX40207.1"/>
    <property type="molecule type" value="Genomic_DNA"/>
</dbReference>
<dbReference type="VEuPathDB" id="FungiDB:CD36_32450"/>
<dbReference type="eggNOG" id="ENOG502SYMX">
    <property type="taxonomic scope" value="Eukaryota"/>
</dbReference>
<sequence>MSEITSQELKDELSSIQENSVNYSILTSEQDFHNANIKLSNPKLIKDELLHYQNIFSKLKFLYLEQETRDIFLREISEINYKLPPKDKNFINDSDFQLLEQETQISKQRLKHNKQDMYKKISQLERITNETDLLYTNYNNRCRQIQESINEEVNSLEMKIDELVNQNEDNHTIMEYMMDSRPSSVSEMISSQDKDILKQDAIDKLHEINKDINDTTTQYKNSSHQIETISNKLNDLNKILNDLQPMDYKDDKLQKYTKWCIEMNEILTKLSVVDKIELNQEEEKPHSQNEYCLSINWSSGNGQNKLVIKYHEGDWKITSLQGFKGNNTKIISRINSLGNQNDFFKAIAQFIIELTG</sequence>
<dbReference type="OrthoDB" id="18959at2759"/>
<evidence type="ECO:0000259" key="2">
    <source>
        <dbReference type="Pfam" id="PF20882"/>
    </source>
</evidence>
<feature type="coiled-coil region" evidence="1">
    <location>
        <begin position="107"/>
        <end position="166"/>
    </location>
</feature>
<dbReference type="InterPro" id="IPR037475">
    <property type="entry name" value="Sos7"/>
</dbReference>
<dbReference type="InterPro" id="IPR048781">
    <property type="entry name" value="Sos7_CC"/>
</dbReference>
<name>B9WM94_CANDC</name>
<organism evidence="4 5">
    <name type="scientific">Candida dubliniensis (strain CD36 / ATCC MYA-646 / CBS 7987 / NCPF 3949 / NRRL Y-17841)</name>
    <name type="common">Yeast</name>
    <dbReference type="NCBI Taxonomy" id="573826"/>
    <lineage>
        <taxon>Eukaryota</taxon>
        <taxon>Fungi</taxon>
        <taxon>Dikarya</taxon>
        <taxon>Ascomycota</taxon>
        <taxon>Saccharomycotina</taxon>
        <taxon>Pichiomycetes</taxon>
        <taxon>Debaryomycetaceae</taxon>
        <taxon>Candida/Lodderomyces clade</taxon>
        <taxon>Candida</taxon>
    </lineage>
</organism>
<dbReference type="PANTHER" id="PTHR37329">
    <property type="entry name" value="KINETOCHORE PROTEIN SOS7"/>
    <property type="match status" value="1"/>
</dbReference>
<feature type="domain" description="Kinetochore protein Sos7 coiled-coil" evidence="2">
    <location>
        <begin position="55"/>
        <end position="131"/>
    </location>
</feature>
<evidence type="ECO:0000313" key="3">
    <source>
        <dbReference type="CGD" id="CAL0000164302"/>
    </source>
</evidence>
<protein>
    <recommendedName>
        <fullName evidence="2">Kinetochore protein Sos7 coiled-coil domain-containing protein</fullName>
    </recommendedName>
</protein>
<accession>B9WM94</accession>
<dbReference type="RefSeq" id="XP_002422203.1">
    <property type="nucleotide sequence ID" value="XM_002422158.1"/>
</dbReference>
<dbReference type="GO" id="GO:0051315">
    <property type="term" value="P:attachment of mitotic spindle microtubules to kinetochore"/>
    <property type="evidence" value="ECO:0007669"/>
    <property type="project" value="TreeGrafter"/>
</dbReference>
<dbReference type="HOGENOM" id="CLU_778446_0_0_1"/>
<gene>
    <name evidence="3" type="ordered locus">Cd36_32450</name>
    <name evidence="4" type="ORF">CD36_32450</name>
</gene>
<dbReference type="Proteomes" id="UP000002605">
    <property type="component" value="Chromosome R"/>
</dbReference>
<proteinExistence type="predicted"/>
<keyword evidence="1" id="KW-0175">Coiled coil</keyword>